<dbReference type="NCBIfam" id="TIGR00229">
    <property type="entry name" value="sensory_box"/>
    <property type="match status" value="1"/>
</dbReference>
<protein>
    <submittedName>
        <fullName evidence="2">PAS domain-containing protein</fullName>
    </submittedName>
</protein>
<dbReference type="InterPro" id="IPR035965">
    <property type="entry name" value="PAS-like_dom_sf"/>
</dbReference>
<reference evidence="2" key="2">
    <citation type="submission" date="2023-01" db="EMBL/GenBank/DDBJ databases">
        <authorList>
            <person name="Uljanovas D."/>
        </authorList>
    </citation>
    <scope>NUCLEOTIDE SEQUENCE</scope>
    <source>
        <strain evidence="2">S41</strain>
    </source>
</reference>
<feature type="domain" description="PAS fold-3" evidence="1">
    <location>
        <begin position="25"/>
        <end position="106"/>
    </location>
</feature>
<dbReference type="InterPro" id="IPR000014">
    <property type="entry name" value="PAS"/>
</dbReference>
<dbReference type="SUPFAM" id="SSF55785">
    <property type="entry name" value="PYP-like sensor domain (PAS domain)"/>
    <property type="match status" value="1"/>
</dbReference>
<dbReference type="Proteomes" id="UP001170364">
    <property type="component" value="Unassembled WGS sequence"/>
</dbReference>
<dbReference type="InterPro" id="IPR013655">
    <property type="entry name" value="PAS_fold_3"/>
</dbReference>
<evidence type="ECO:0000313" key="3">
    <source>
        <dbReference type="Proteomes" id="UP001170364"/>
    </source>
</evidence>
<evidence type="ECO:0000259" key="1">
    <source>
        <dbReference type="Pfam" id="PF08447"/>
    </source>
</evidence>
<dbReference type="Gene3D" id="3.30.450.20">
    <property type="entry name" value="PAS domain"/>
    <property type="match status" value="1"/>
</dbReference>
<dbReference type="EMBL" id="JAQJJG010000023">
    <property type="protein sequence ID" value="MDN5124526.1"/>
    <property type="molecule type" value="Genomic_DNA"/>
</dbReference>
<organism evidence="2 3">
    <name type="scientific">Aliarcobacter butzleri</name>
    <dbReference type="NCBI Taxonomy" id="28197"/>
    <lineage>
        <taxon>Bacteria</taxon>
        <taxon>Pseudomonadati</taxon>
        <taxon>Campylobacterota</taxon>
        <taxon>Epsilonproteobacteria</taxon>
        <taxon>Campylobacterales</taxon>
        <taxon>Arcobacteraceae</taxon>
        <taxon>Aliarcobacter</taxon>
    </lineage>
</organism>
<accession>A0AAW7QFQ0</accession>
<reference evidence="2" key="1">
    <citation type="journal article" date="2023" name="Microorganisms">
        <title>Genomic Characterization of Arcobacter butzleri Strains Isolated from Various Sources in Lithuania.</title>
        <authorList>
            <person name="Uljanovas D."/>
            <person name="Golz G."/>
            <person name="Fleischmann S."/>
            <person name="Kudirkiene E."/>
            <person name="Kasetiene N."/>
            <person name="Grineviciene A."/>
            <person name="Tamuleviciene E."/>
            <person name="Aksomaitiene J."/>
            <person name="Alter T."/>
            <person name="Malakauskas M."/>
        </authorList>
    </citation>
    <scope>NUCLEOTIDE SEQUENCE</scope>
    <source>
        <strain evidence="2">S41</strain>
    </source>
</reference>
<comment type="caution">
    <text evidence="2">The sequence shown here is derived from an EMBL/GenBank/DDBJ whole genome shotgun (WGS) entry which is preliminary data.</text>
</comment>
<dbReference type="AlphaFoldDB" id="A0AAW7QFQ0"/>
<name>A0AAW7QFQ0_9BACT</name>
<dbReference type="RefSeq" id="WP_301371361.1">
    <property type="nucleotide sequence ID" value="NZ_JAQJJF010000029.1"/>
</dbReference>
<gene>
    <name evidence="2" type="ORF">PJV93_11470</name>
</gene>
<proteinExistence type="predicted"/>
<dbReference type="Pfam" id="PF08447">
    <property type="entry name" value="PAS_3"/>
    <property type="match status" value="1"/>
</dbReference>
<evidence type="ECO:0000313" key="2">
    <source>
        <dbReference type="EMBL" id="MDN5124526.1"/>
    </source>
</evidence>
<dbReference type="CDD" id="cd00130">
    <property type="entry name" value="PAS"/>
    <property type="match status" value="1"/>
</dbReference>
<sequence>MVAQKETVLDDYAFLVSETDKDGVILFANSDFCKIAEYNINELIGQPHSIVRHPDMPKVAFQDLWDTVKGGKVWTGYVKNATKSDGFYWVFATVYPFVTQNGESGYLSCRRKASNQEIAKAEELYKTWMEEERVS</sequence>